<reference evidence="1 2" key="1">
    <citation type="submission" date="2016-10" db="EMBL/GenBank/DDBJ databases">
        <title>Genome sequence of the basidiomycete white-rot fungus Trametes pubescens.</title>
        <authorList>
            <person name="Makela M.R."/>
            <person name="Granchi Z."/>
            <person name="Peng M."/>
            <person name="De Vries R.P."/>
            <person name="Grigoriev I."/>
            <person name="Riley R."/>
            <person name="Hilden K."/>
        </authorList>
    </citation>
    <scope>NUCLEOTIDE SEQUENCE [LARGE SCALE GENOMIC DNA]</scope>
    <source>
        <strain evidence="1 2">FBCC735</strain>
    </source>
</reference>
<keyword evidence="2" id="KW-1185">Reference proteome</keyword>
<proteinExistence type="predicted"/>
<accession>A0A1M2VFR0</accession>
<gene>
    <name evidence="1" type="ORF">TRAPUB_2724</name>
</gene>
<dbReference type="AlphaFoldDB" id="A0A1M2VFR0"/>
<dbReference type="EMBL" id="MNAD01001309">
    <property type="protein sequence ID" value="OJT06449.1"/>
    <property type="molecule type" value="Genomic_DNA"/>
</dbReference>
<sequence length="74" mass="8186">MLTNLQSTYAYPSARAVDYPNESCIADKGFEVIMHALVKMGIRNLRLPHGCVDVCALPHAAYFNIAETGIYLLI</sequence>
<comment type="caution">
    <text evidence="1">The sequence shown here is derived from an EMBL/GenBank/DDBJ whole genome shotgun (WGS) entry which is preliminary data.</text>
</comment>
<evidence type="ECO:0000313" key="2">
    <source>
        <dbReference type="Proteomes" id="UP000184267"/>
    </source>
</evidence>
<protein>
    <submittedName>
        <fullName evidence="1">Uncharacterized protein</fullName>
    </submittedName>
</protein>
<name>A0A1M2VFR0_TRAPU</name>
<evidence type="ECO:0000313" key="1">
    <source>
        <dbReference type="EMBL" id="OJT06449.1"/>
    </source>
</evidence>
<dbReference type="Proteomes" id="UP000184267">
    <property type="component" value="Unassembled WGS sequence"/>
</dbReference>
<organism evidence="1 2">
    <name type="scientific">Trametes pubescens</name>
    <name type="common">White-rot fungus</name>
    <dbReference type="NCBI Taxonomy" id="154538"/>
    <lineage>
        <taxon>Eukaryota</taxon>
        <taxon>Fungi</taxon>
        <taxon>Dikarya</taxon>
        <taxon>Basidiomycota</taxon>
        <taxon>Agaricomycotina</taxon>
        <taxon>Agaricomycetes</taxon>
        <taxon>Polyporales</taxon>
        <taxon>Polyporaceae</taxon>
        <taxon>Trametes</taxon>
    </lineage>
</organism>